<dbReference type="Proteomes" id="UP001241656">
    <property type="component" value="Chromosome"/>
</dbReference>
<dbReference type="Pfam" id="PF02321">
    <property type="entry name" value="OEP"/>
    <property type="match status" value="1"/>
</dbReference>
<reference evidence="2 3" key="1">
    <citation type="submission" date="2023-05" db="EMBL/GenBank/DDBJ databases">
        <title>Genomic insight into Chryseobacterium sp. wdc7 isolated forest soil (Gotjawal).</title>
        <authorList>
            <person name="Park S.-J."/>
        </authorList>
    </citation>
    <scope>NUCLEOTIDE SEQUENCE [LARGE SCALE GENOMIC DNA]</scope>
    <source>
        <strain evidence="3">wdc7</strain>
    </source>
</reference>
<name>A0ABY8RBL0_9FLAO</name>
<accession>A0ABY8RBL0</accession>
<dbReference type="RefSeq" id="WP_282904703.1">
    <property type="nucleotide sequence ID" value="NZ_CP124855.1"/>
</dbReference>
<sequence length="413" mass="47604">MNRILVIALLISTCAFSQKKITLQEAEQSFVKNNLQLIAQQYNISAADADIVQAKIWELPQASFEANVFNPEKNTFLNLGPSKSLAVQQLFLLGGKRKNEVEFAKSNKELSQLQFNQLLFELKSQLRETFYSIYFDQRKLENIDSQLSFLTDLVKAYKVQTAKGNIALKDEVRLQAMVLDLNNEKFQIRNAVFSQLQNFHTLTGINDDFIPEMSDDVVQALIKNQPLISLDELKKIALEHNADYLYSLKSIENSKSYYKWQKSLNTPDVTGGLQWNQNNGIFKNEINFTVAIPIPLWKQNQGNVQKAQILMEQSQKNTDYQKQELENKITAAYQNWQNNYNQYFGIELADLNNLNAVYKGMQDNFRKGNITLMDFTDFSNSYKETVLQIDEIKKQVVISAEQLNQLIQTPIFN</sequence>
<protein>
    <submittedName>
        <fullName evidence="2">TolC family protein</fullName>
    </submittedName>
</protein>
<keyword evidence="3" id="KW-1185">Reference proteome</keyword>
<dbReference type="InterPro" id="IPR010131">
    <property type="entry name" value="MdtP/NodT-like"/>
</dbReference>
<evidence type="ECO:0000256" key="1">
    <source>
        <dbReference type="ARBA" id="ARBA00007613"/>
    </source>
</evidence>
<organism evidence="2 3">
    <name type="scientific">Chryseobacterium gotjawalense</name>
    <dbReference type="NCBI Taxonomy" id="3042315"/>
    <lineage>
        <taxon>Bacteria</taxon>
        <taxon>Pseudomonadati</taxon>
        <taxon>Bacteroidota</taxon>
        <taxon>Flavobacteriia</taxon>
        <taxon>Flavobacteriales</taxon>
        <taxon>Weeksellaceae</taxon>
        <taxon>Chryseobacterium group</taxon>
        <taxon>Chryseobacterium</taxon>
    </lineage>
</organism>
<dbReference type="PANTHER" id="PTHR30203:SF23">
    <property type="entry name" value="OUTER MEMBRANE EFFLUX PROTEIN"/>
    <property type="match status" value="1"/>
</dbReference>
<comment type="similarity">
    <text evidence="1">Belongs to the outer membrane factor (OMF) (TC 1.B.17) family.</text>
</comment>
<evidence type="ECO:0000313" key="3">
    <source>
        <dbReference type="Proteomes" id="UP001241656"/>
    </source>
</evidence>
<dbReference type="SUPFAM" id="SSF56954">
    <property type="entry name" value="Outer membrane efflux proteins (OEP)"/>
    <property type="match status" value="1"/>
</dbReference>
<dbReference type="EMBL" id="CP124855">
    <property type="protein sequence ID" value="WHF51356.1"/>
    <property type="molecule type" value="Genomic_DNA"/>
</dbReference>
<gene>
    <name evidence="2" type="ORF">QGN23_13150</name>
</gene>
<dbReference type="Gene3D" id="1.20.1600.10">
    <property type="entry name" value="Outer membrane efflux proteins (OEP)"/>
    <property type="match status" value="1"/>
</dbReference>
<evidence type="ECO:0000313" key="2">
    <source>
        <dbReference type="EMBL" id="WHF51356.1"/>
    </source>
</evidence>
<dbReference type="PANTHER" id="PTHR30203">
    <property type="entry name" value="OUTER MEMBRANE CATION EFFLUX PROTEIN"/>
    <property type="match status" value="1"/>
</dbReference>
<dbReference type="InterPro" id="IPR003423">
    <property type="entry name" value="OMP_efflux"/>
</dbReference>
<proteinExistence type="inferred from homology"/>